<evidence type="ECO:0000313" key="8">
    <source>
        <dbReference type="Proteomes" id="UP001283361"/>
    </source>
</evidence>
<keyword evidence="5" id="KW-1133">Transmembrane helix</keyword>
<evidence type="ECO:0000256" key="3">
    <source>
        <dbReference type="ARBA" id="ARBA00023329"/>
    </source>
</evidence>
<keyword evidence="5" id="KW-0812">Transmembrane</keyword>
<dbReference type="Pfam" id="PF00049">
    <property type="entry name" value="Insulin"/>
    <property type="match status" value="1"/>
</dbReference>
<dbReference type="CDD" id="cd04366">
    <property type="entry name" value="IlGF_insulin_bombyxin_like"/>
    <property type="match status" value="1"/>
</dbReference>
<reference evidence="7" key="1">
    <citation type="journal article" date="2023" name="G3 (Bethesda)">
        <title>A reference genome for the long-term kleptoplast-retaining sea slug Elysia crispata morphotype clarki.</title>
        <authorList>
            <person name="Eastman K.E."/>
            <person name="Pendleton A.L."/>
            <person name="Shaikh M.A."/>
            <person name="Suttiyut T."/>
            <person name="Ogas R."/>
            <person name="Tomko P."/>
            <person name="Gavelis G."/>
            <person name="Widhalm J.R."/>
            <person name="Wisecaver J.H."/>
        </authorList>
    </citation>
    <scope>NUCLEOTIDE SEQUENCE</scope>
    <source>
        <strain evidence="7">ECLA1</strain>
    </source>
</reference>
<accession>A0AAE1ECT2</accession>
<comment type="subcellular location">
    <subcellularLocation>
        <location evidence="1">Cytoplasmic vesicle</location>
        <location evidence="1">Secretory vesicle</location>
    </subcellularLocation>
    <subcellularLocation>
        <location evidence="4">Secreted</location>
    </subcellularLocation>
</comment>
<keyword evidence="3" id="KW-0968">Cytoplasmic vesicle</keyword>
<dbReference type="PRINTS" id="PR00276">
    <property type="entry name" value="INSULINFAMLY"/>
</dbReference>
<comment type="similarity">
    <text evidence="2 4">Belongs to the insulin family.</text>
</comment>
<protein>
    <recommendedName>
        <fullName evidence="6">Insulin-like domain-containing protein</fullName>
    </recommendedName>
</protein>
<evidence type="ECO:0000259" key="6">
    <source>
        <dbReference type="SMART" id="SM00078"/>
    </source>
</evidence>
<evidence type="ECO:0000313" key="7">
    <source>
        <dbReference type="EMBL" id="KAK3802816.1"/>
    </source>
</evidence>
<dbReference type="InterPro" id="IPR022353">
    <property type="entry name" value="Insulin_CS"/>
</dbReference>
<keyword evidence="8" id="KW-1185">Reference proteome</keyword>
<sequence length="218" mass="24647">MQFTVINFYSGVSVTPLLLSAPRAEERKWRHLKAGPRKQWWRLVSPRETAFESGHSEKRKPPPQRQTHIHTFNQLSSFRESCEIRLVREKMRRFALLDVCVLTVLAVVMVLVPGAAGQRNRPGEAPERVCRGGNQQRPVRGGLCGSAIPNAVSQVCRNQGKRSDSFLNTFTKAEGADSFALEKRDALGFLQKRSMERGIVCECCYNVCTIGELQEYCH</sequence>
<dbReference type="Proteomes" id="UP001283361">
    <property type="component" value="Unassembled WGS sequence"/>
</dbReference>
<dbReference type="Gene3D" id="1.10.100.10">
    <property type="entry name" value="Insulin-like"/>
    <property type="match status" value="1"/>
</dbReference>
<dbReference type="InterPro" id="IPR022352">
    <property type="entry name" value="Ins/IGF/rlx"/>
</dbReference>
<evidence type="ECO:0000256" key="2">
    <source>
        <dbReference type="ARBA" id="ARBA00009034"/>
    </source>
</evidence>
<proteinExistence type="inferred from homology"/>
<dbReference type="InterPro" id="IPR036438">
    <property type="entry name" value="Insulin-like_sf"/>
</dbReference>
<feature type="transmembrane region" description="Helical" evidence="5">
    <location>
        <begin position="94"/>
        <end position="116"/>
    </location>
</feature>
<evidence type="ECO:0000256" key="4">
    <source>
        <dbReference type="RuleBase" id="RU000406"/>
    </source>
</evidence>
<dbReference type="GO" id="GO:0005179">
    <property type="term" value="F:hormone activity"/>
    <property type="evidence" value="ECO:0007669"/>
    <property type="project" value="InterPro"/>
</dbReference>
<name>A0AAE1ECT2_9GAST</name>
<keyword evidence="5" id="KW-0472">Membrane</keyword>
<dbReference type="SUPFAM" id="SSF56994">
    <property type="entry name" value="Insulin-like"/>
    <property type="match status" value="1"/>
</dbReference>
<comment type="caution">
    <text evidence="7">The sequence shown here is derived from an EMBL/GenBank/DDBJ whole genome shotgun (WGS) entry which is preliminary data.</text>
</comment>
<gene>
    <name evidence="7" type="ORF">RRG08_012328</name>
</gene>
<dbReference type="AlphaFoldDB" id="A0AAE1ECT2"/>
<evidence type="ECO:0000256" key="1">
    <source>
        <dbReference type="ARBA" id="ARBA00004398"/>
    </source>
</evidence>
<evidence type="ECO:0000256" key="5">
    <source>
        <dbReference type="SAM" id="Phobius"/>
    </source>
</evidence>
<dbReference type="SMART" id="SM00078">
    <property type="entry name" value="IlGF"/>
    <property type="match status" value="1"/>
</dbReference>
<feature type="domain" description="Insulin-like" evidence="6">
    <location>
        <begin position="141"/>
        <end position="217"/>
    </location>
</feature>
<dbReference type="PROSITE" id="PS00262">
    <property type="entry name" value="INSULIN"/>
    <property type="match status" value="1"/>
</dbReference>
<dbReference type="InterPro" id="IPR016179">
    <property type="entry name" value="Insulin-like"/>
</dbReference>
<dbReference type="GO" id="GO:0005576">
    <property type="term" value="C:extracellular region"/>
    <property type="evidence" value="ECO:0007669"/>
    <property type="project" value="UniProtKB-SubCell"/>
</dbReference>
<keyword evidence="4" id="KW-0964">Secreted</keyword>
<dbReference type="EMBL" id="JAWDGP010000216">
    <property type="protein sequence ID" value="KAK3802816.1"/>
    <property type="molecule type" value="Genomic_DNA"/>
</dbReference>
<organism evidence="7 8">
    <name type="scientific">Elysia crispata</name>
    <name type="common">lettuce slug</name>
    <dbReference type="NCBI Taxonomy" id="231223"/>
    <lineage>
        <taxon>Eukaryota</taxon>
        <taxon>Metazoa</taxon>
        <taxon>Spiralia</taxon>
        <taxon>Lophotrochozoa</taxon>
        <taxon>Mollusca</taxon>
        <taxon>Gastropoda</taxon>
        <taxon>Heterobranchia</taxon>
        <taxon>Euthyneura</taxon>
        <taxon>Panpulmonata</taxon>
        <taxon>Sacoglossa</taxon>
        <taxon>Placobranchoidea</taxon>
        <taxon>Plakobranchidae</taxon>
        <taxon>Elysia</taxon>
    </lineage>
</organism>